<dbReference type="Pfam" id="PF01645">
    <property type="entry name" value="Glu_synthase"/>
    <property type="match status" value="1"/>
</dbReference>
<dbReference type="OrthoDB" id="9758182at2"/>
<keyword evidence="3" id="KW-1133">Transmembrane helix</keyword>
<gene>
    <name evidence="5" type="ORF">EGM88_11245</name>
</gene>
<sequence>MKARELFILISALVVIVIVGISFFWLPILWSFILFGPLILMGVIDIVQKKHTIRRNFPVIGRFRYVLESIRPEIMQYFVETDTEGRPLNRILRSLIYRRAKKVNDTEPFGTQMNLYHSGYEWMEHSMYAKHNPKEIGKFPKLKIGGSDCKQPYYSSLLNISAMSFGSLSDNAVMALNKGAKMGNFAHNTGEGGISPYHLKYGGDLIWQIGTGYFGCRNEDGTFNEKTFRENATRPEVKMIEIKLSQGAKPGHGGILPASKNTEEIAKIRHVKPFESVHSPPSHSAFGNPIEFMYFIKKLRELSDGKPVGFKLCIGRRQEFMDFCEAMICTGIKPDFITVDGGEGGTGAAPVEFANSIGMPLREGLVFVHDTLRGFGLRKDIKVIVSGKIITGFHMARAIALGADGCNSARAMMLSIGCIQALKCNTNTCPVGVATQNKSLTKGLVVEDKAVRVNNYHEATIHSFLELIAAAGLDGPYDLRRKHINKRVGMYNVLTYDEIYPPIEEGSLLSMDTIPESYKKYFHLTRIM</sequence>
<dbReference type="InterPro" id="IPR024188">
    <property type="entry name" value="GltB"/>
</dbReference>
<proteinExistence type="inferred from homology"/>
<evidence type="ECO:0000256" key="3">
    <source>
        <dbReference type="SAM" id="Phobius"/>
    </source>
</evidence>
<dbReference type="InterPro" id="IPR002932">
    <property type="entry name" value="Glu_synthdom"/>
</dbReference>
<name>A0A3N4NI43_9FLAO</name>
<evidence type="ECO:0000256" key="1">
    <source>
        <dbReference type="ARBA" id="ARBA00009716"/>
    </source>
</evidence>
<keyword evidence="3" id="KW-0472">Membrane</keyword>
<dbReference type="EMBL" id="RPFJ01000014">
    <property type="protein sequence ID" value="RPD96034.1"/>
    <property type="molecule type" value="Genomic_DNA"/>
</dbReference>
<protein>
    <submittedName>
        <fullName evidence="5">FMN-binding glutamate synthase family protein</fullName>
    </submittedName>
</protein>
<dbReference type="GO" id="GO:0015930">
    <property type="term" value="F:glutamate synthase activity"/>
    <property type="evidence" value="ECO:0007669"/>
    <property type="project" value="InterPro"/>
</dbReference>
<organism evidence="5 6">
    <name type="scientific">Aureibaculum marinum</name>
    <dbReference type="NCBI Taxonomy" id="2487930"/>
    <lineage>
        <taxon>Bacteria</taxon>
        <taxon>Pseudomonadati</taxon>
        <taxon>Bacteroidota</taxon>
        <taxon>Flavobacteriia</taxon>
        <taxon>Flavobacteriales</taxon>
        <taxon>Flavobacteriaceae</taxon>
        <taxon>Aureibaculum</taxon>
    </lineage>
</organism>
<comment type="similarity">
    <text evidence="1 2">Belongs to the glutamate synthase family.</text>
</comment>
<dbReference type="GO" id="GO:0006537">
    <property type="term" value="P:glutamate biosynthetic process"/>
    <property type="evidence" value="ECO:0007669"/>
    <property type="project" value="InterPro"/>
</dbReference>
<dbReference type="PIRSF" id="PIRSF006429">
    <property type="entry name" value="GOGAT_lg_2"/>
    <property type="match status" value="1"/>
</dbReference>
<evidence type="ECO:0000313" key="6">
    <source>
        <dbReference type="Proteomes" id="UP000270856"/>
    </source>
</evidence>
<dbReference type="AlphaFoldDB" id="A0A3N4NI43"/>
<dbReference type="SUPFAM" id="SSF51395">
    <property type="entry name" value="FMN-linked oxidoreductases"/>
    <property type="match status" value="1"/>
</dbReference>
<dbReference type="PIRSF" id="PIRSF500060">
    <property type="entry name" value="UCP500060"/>
    <property type="match status" value="1"/>
</dbReference>
<keyword evidence="3" id="KW-0812">Transmembrane</keyword>
<dbReference type="InterPro" id="IPR013785">
    <property type="entry name" value="Aldolase_TIM"/>
</dbReference>
<dbReference type="RefSeq" id="WP_123898383.1">
    <property type="nucleotide sequence ID" value="NZ_RPFJ01000014.1"/>
</dbReference>
<dbReference type="CDD" id="cd02808">
    <property type="entry name" value="GltS_FMN"/>
    <property type="match status" value="1"/>
</dbReference>
<evidence type="ECO:0000259" key="4">
    <source>
        <dbReference type="Pfam" id="PF01645"/>
    </source>
</evidence>
<evidence type="ECO:0000313" key="5">
    <source>
        <dbReference type="EMBL" id="RPD96034.1"/>
    </source>
</evidence>
<dbReference type="Proteomes" id="UP000270856">
    <property type="component" value="Unassembled WGS sequence"/>
</dbReference>
<accession>A0A3N4NI43</accession>
<dbReference type="PANTHER" id="PTHR43819">
    <property type="entry name" value="ARCHAEAL-TYPE GLUTAMATE SYNTHASE [NADPH]"/>
    <property type="match status" value="1"/>
</dbReference>
<reference evidence="5 6" key="1">
    <citation type="submission" date="2018-11" db="EMBL/GenBank/DDBJ databases">
        <title>Aureibaculum marinum gen. nov., sp. nov., a member of the family Flavobacteriaceae isolated from the Bohai Sea.</title>
        <authorList>
            <person name="Ji X."/>
        </authorList>
    </citation>
    <scope>NUCLEOTIDE SEQUENCE [LARGE SCALE GENOMIC DNA]</scope>
    <source>
        <strain evidence="5 6">BH-SD17</strain>
    </source>
</reference>
<feature type="transmembrane region" description="Helical" evidence="3">
    <location>
        <begin position="7"/>
        <end position="24"/>
    </location>
</feature>
<evidence type="ECO:0000256" key="2">
    <source>
        <dbReference type="PIRNR" id="PIRNR006429"/>
    </source>
</evidence>
<dbReference type="Gene3D" id="3.20.20.70">
    <property type="entry name" value="Aldolase class I"/>
    <property type="match status" value="1"/>
</dbReference>
<keyword evidence="6" id="KW-1185">Reference proteome</keyword>
<comment type="caution">
    <text evidence="5">The sequence shown here is derived from an EMBL/GenBank/DDBJ whole genome shotgun (WGS) entry which is preliminary data.</text>
</comment>
<feature type="domain" description="Glutamate synthase" evidence="4">
    <location>
        <begin position="155"/>
        <end position="473"/>
    </location>
</feature>
<dbReference type="PANTHER" id="PTHR43819:SF1">
    <property type="entry name" value="ARCHAEAL-TYPE GLUTAMATE SYNTHASE [NADPH]"/>
    <property type="match status" value="1"/>
</dbReference>
<dbReference type="InterPro" id="IPR027283">
    <property type="entry name" value="YerD"/>
</dbReference>